<comment type="caution">
    <text evidence="2">The sequence shown here is derived from an EMBL/GenBank/DDBJ whole genome shotgun (WGS) entry which is preliminary data.</text>
</comment>
<feature type="transmembrane region" description="Helical" evidence="1">
    <location>
        <begin position="120"/>
        <end position="144"/>
    </location>
</feature>
<keyword evidence="1" id="KW-1133">Transmembrane helix</keyword>
<proteinExistence type="predicted"/>
<dbReference type="AlphaFoldDB" id="A0A926KY62"/>
<keyword evidence="3" id="KW-1185">Reference proteome</keyword>
<feature type="transmembrane region" description="Helical" evidence="1">
    <location>
        <begin position="9"/>
        <end position="27"/>
    </location>
</feature>
<sequence>MSFQEKRNIVSLITSVLIFSIYSMYVFQKFQEGSFHSSNDFSFWGAFILILIPVSILAKIIIHIVFSIINTIVTKEKVPLITDELDRLIELKSTRNSHYVFIIGFLLSMIPLVMDQPPYVMFIILISSGLLSEVVGNITQLYLYRRGV</sequence>
<organism evidence="2 3">
    <name type="scientific">Paenibacillus sedimenti</name>
    <dbReference type="NCBI Taxonomy" id="2770274"/>
    <lineage>
        <taxon>Bacteria</taxon>
        <taxon>Bacillati</taxon>
        <taxon>Bacillota</taxon>
        <taxon>Bacilli</taxon>
        <taxon>Bacillales</taxon>
        <taxon>Paenibacillaceae</taxon>
        <taxon>Paenibacillus</taxon>
    </lineage>
</organism>
<protein>
    <submittedName>
        <fullName evidence="2">Uncharacterized protein</fullName>
    </submittedName>
</protein>
<dbReference type="Proteomes" id="UP000650466">
    <property type="component" value="Unassembled WGS sequence"/>
</dbReference>
<accession>A0A926KY62</accession>
<evidence type="ECO:0000313" key="3">
    <source>
        <dbReference type="Proteomes" id="UP000650466"/>
    </source>
</evidence>
<evidence type="ECO:0000313" key="2">
    <source>
        <dbReference type="EMBL" id="MBD0384413.1"/>
    </source>
</evidence>
<dbReference type="EMBL" id="JACVVD010000019">
    <property type="protein sequence ID" value="MBD0384413.1"/>
    <property type="molecule type" value="Genomic_DNA"/>
</dbReference>
<evidence type="ECO:0000256" key="1">
    <source>
        <dbReference type="SAM" id="Phobius"/>
    </source>
</evidence>
<feature type="transmembrane region" description="Helical" evidence="1">
    <location>
        <begin position="97"/>
        <end position="114"/>
    </location>
</feature>
<name>A0A926KY62_9BACL</name>
<dbReference type="RefSeq" id="WP_188178190.1">
    <property type="nucleotide sequence ID" value="NZ_JACVVD010000019.1"/>
</dbReference>
<gene>
    <name evidence="2" type="ORF">ICC18_30700</name>
</gene>
<feature type="transmembrane region" description="Helical" evidence="1">
    <location>
        <begin position="47"/>
        <end position="69"/>
    </location>
</feature>
<keyword evidence="1" id="KW-0472">Membrane</keyword>
<keyword evidence="1" id="KW-0812">Transmembrane</keyword>
<reference evidence="2" key="1">
    <citation type="submission" date="2020-09" db="EMBL/GenBank/DDBJ databases">
        <title>Draft Genome Sequence of Paenibacillus sp. WST5.</title>
        <authorList>
            <person name="Bao Z."/>
        </authorList>
    </citation>
    <scope>NUCLEOTIDE SEQUENCE</scope>
    <source>
        <strain evidence="2">WST5</strain>
    </source>
</reference>